<dbReference type="Proteomes" id="UP001195914">
    <property type="component" value="Unassembled WGS sequence"/>
</dbReference>
<keyword evidence="3" id="KW-1185">Reference proteome</keyword>
<reference evidence="2" key="2">
    <citation type="submission" date="2021-05" db="EMBL/GenBank/DDBJ databases">
        <authorList>
            <person name="Pain A."/>
        </authorList>
    </citation>
    <scope>NUCLEOTIDE SEQUENCE</scope>
    <source>
        <strain evidence="2">1802A</strain>
    </source>
</reference>
<proteinExistence type="predicted"/>
<name>A0AAD9LK95_BABDI</name>
<reference evidence="2" key="1">
    <citation type="journal article" date="2014" name="Nucleic Acids Res.">
        <title>The evolutionary dynamics of variant antigen genes in Babesia reveal a history of genomic innovation underlying host-parasite interaction.</title>
        <authorList>
            <person name="Jackson A.P."/>
            <person name="Otto T.D."/>
            <person name="Darby A."/>
            <person name="Ramaprasad A."/>
            <person name="Xia D."/>
            <person name="Echaide I.E."/>
            <person name="Farber M."/>
            <person name="Gahlot S."/>
            <person name="Gamble J."/>
            <person name="Gupta D."/>
            <person name="Gupta Y."/>
            <person name="Jackson L."/>
            <person name="Malandrin L."/>
            <person name="Malas T.B."/>
            <person name="Moussa E."/>
            <person name="Nair M."/>
            <person name="Reid A.J."/>
            <person name="Sanders M."/>
            <person name="Sharma J."/>
            <person name="Tracey A."/>
            <person name="Quail M.A."/>
            <person name="Weir W."/>
            <person name="Wastling J.M."/>
            <person name="Hall N."/>
            <person name="Willadsen P."/>
            <person name="Lingelbach K."/>
            <person name="Shiels B."/>
            <person name="Tait A."/>
            <person name="Berriman M."/>
            <person name="Allred D.R."/>
            <person name="Pain A."/>
        </authorList>
    </citation>
    <scope>NUCLEOTIDE SEQUENCE</scope>
    <source>
        <strain evidence="2">1802A</strain>
    </source>
</reference>
<gene>
    <name evidence="2" type="ORF">X943_001786</name>
</gene>
<evidence type="ECO:0000256" key="1">
    <source>
        <dbReference type="SAM" id="SignalP"/>
    </source>
</evidence>
<comment type="caution">
    <text evidence="2">The sequence shown here is derived from an EMBL/GenBank/DDBJ whole genome shotgun (WGS) entry which is preliminary data.</text>
</comment>
<feature type="chain" id="PRO_5041942557" evidence="1">
    <location>
        <begin position="21"/>
        <end position="1353"/>
    </location>
</feature>
<dbReference type="EMBL" id="JAHBMH010000024">
    <property type="protein sequence ID" value="KAK1938499.1"/>
    <property type="molecule type" value="Genomic_DNA"/>
</dbReference>
<sequence length="1353" mass="151606">MMVNWALIHACLTGITVALAYVSHFERPVGLVDKSHVEAAAQTEYKANYLDSPMEYELIDIKTEADKIHLKFAFNVTTEWKSPPEVGGKLSLLLQPPMRLKYEKEAEEFAKSKKTWEALVGKRVPEVRVKKYKEVATKISKDKCPEVTVMKLLFEKLDGKYAAEMGLHVEDSKFLAKIDVAKVAKSIATPASVQKGVASIAPGVYTWTGTFKNNTHTTFSETIETAYEDWILALVTEDGKKPKGHKNACINRDPLSAKVFFTNFTKGMVLKCNGRVDFDVPDKDLSDFYGKMYTQSDIVEHSPTEKYMKFVFGFDSTKYMEKIPGDSPQIKIFMPEVDTKDSSKPLVKEDFECLFKLIYETADQDDDEEAEEEEDLDDAKKEDILDIMDMVKDAESMKIGDLNVVDYDATKRMIVLDVVPTMKLEEMMKYIIVFSVGNIQKNIPQRGYWSFQVATKVYKREPPSVTWLKGDLEDLDAKTFGDKVIKDDATHTSCVKIITDTYIELSDIRSQDNYVTVGASETFYHDLNGYAPAVSVAVGAYAPSRYVLTFYIEPTLYIEGKTGALVIKFPEQEASFDGTYFDAKSHTSVSLPESYAYNKHTRTLKIAIEFINEPLVAREDAYAYVIPVPFTPLTSIGELMDERKWKIDIVDESSKSVGISSFKFLSKAGVKGDNENEVSTKGGSVSNIVEYHHTTATKMTRLYIVVETSVYDDMLFIFKFSAKMLDIKTCKISLLSDFSRVIQPECSLDGETVEAYVNSGKVYRGLIKRLTFVIELDSTFASNKAKGNVKVTCVGSNATGARKASGSGAPKASFEALGYPQVKLLDETIELKNVTDARSKEGLSCLSKSSKLVSVPFNDKTRGVYYMARLHNCEAPWLPGDAGTFPGTFSFDIAHEKTKALGKATIKEMLRLNVIENPKDMLEENAMTLKRFMEHTLYVIFDKASATLLQSHLIAAEKCTEKDTACKVGGELEAVDMLIDGLPELDLPTFVGDIKYGYYDESKTSLIVKRKVLFEESTSIKNEPQKFTAVKEFKGAIEHVLDDGFTHVDTESVAESFSVLVFAEDKNSALLRKAVTLYSKPLSSLSESGKLLQLILVKVYSVAKTFTVEKSGKQCLKTKRPYIPFIKTMKEVGESLNEPPTMPSRKLGSSGNEMYNKFEFTGKATELADTKVNPIAETSLKGAIGGGKRIPKRDQFDMFFNFEELTTPICVDKGKKYKVKFEELVSDFVLNVRNTVARQNVLFASCVKFAKSEDYENKESKYTLAYNGVEFITVKASDKSELPKVDSKCHLYSLYENLPPTLHYDKTFDYKIKPKVAFVSATTELTEAVVTGDLKEDAVFEPIPLEGPMWMLI</sequence>
<keyword evidence="1" id="KW-0732">Signal</keyword>
<feature type="signal peptide" evidence="1">
    <location>
        <begin position="1"/>
        <end position="20"/>
    </location>
</feature>
<accession>A0AAD9LK95</accession>
<evidence type="ECO:0000313" key="2">
    <source>
        <dbReference type="EMBL" id="KAK1938499.1"/>
    </source>
</evidence>
<evidence type="ECO:0000313" key="3">
    <source>
        <dbReference type="Proteomes" id="UP001195914"/>
    </source>
</evidence>
<organism evidence="2 3">
    <name type="scientific">Babesia divergens</name>
    <dbReference type="NCBI Taxonomy" id="32595"/>
    <lineage>
        <taxon>Eukaryota</taxon>
        <taxon>Sar</taxon>
        <taxon>Alveolata</taxon>
        <taxon>Apicomplexa</taxon>
        <taxon>Aconoidasida</taxon>
        <taxon>Piroplasmida</taxon>
        <taxon>Babesiidae</taxon>
        <taxon>Babesia</taxon>
    </lineage>
</organism>
<protein>
    <submittedName>
        <fullName evidence="2">Uncharacterized protein</fullName>
    </submittedName>
</protein>